<proteinExistence type="inferred from homology"/>
<name>A0A2M8KUF9_9BACT</name>
<dbReference type="InterPro" id="IPR001857">
    <property type="entry name" value="Ribosomal_bL19"/>
</dbReference>
<evidence type="ECO:0000313" key="6">
    <source>
        <dbReference type="Proteomes" id="UP000231569"/>
    </source>
</evidence>
<dbReference type="SUPFAM" id="SSF50104">
    <property type="entry name" value="Translation proteins SH3-like domain"/>
    <property type="match status" value="1"/>
</dbReference>
<evidence type="ECO:0000313" key="5">
    <source>
        <dbReference type="EMBL" id="PJE63568.1"/>
    </source>
</evidence>
<evidence type="ECO:0000256" key="1">
    <source>
        <dbReference type="ARBA" id="ARBA00005781"/>
    </source>
</evidence>
<comment type="caution">
    <text evidence="5">The sequence shown here is derived from an EMBL/GenBank/DDBJ whole genome shotgun (WGS) entry which is preliminary data.</text>
</comment>
<dbReference type="Proteomes" id="UP000231569">
    <property type="component" value="Unassembled WGS sequence"/>
</dbReference>
<reference evidence="6" key="1">
    <citation type="submission" date="2017-09" db="EMBL/GenBank/DDBJ databases">
        <title>Depth-based differentiation of microbial function through sediment-hosted aquifers and enrichment of novel symbionts in the deep terrestrial subsurface.</title>
        <authorList>
            <person name="Probst A.J."/>
            <person name="Ladd B."/>
            <person name="Jarett J.K."/>
            <person name="Geller-Mcgrath D.E."/>
            <person name="Sieber C.M.K."/>
            <person name="Emerson J.B."/>
            <person name="Anantharaman K."/>
            <person name="Thomas B.C."/>
            <person name="Malmstrom R."/>
            <person name="Stieglmeier M."/>
            <person name="Klingl A."/>
            <person name="Woyke T."/>
            <person name="Ryan C.M."/>
            <person name="Banfield J.F."/>
        </authorList>
    </citation>
    <scope>NUCLEOTIDE SEQUENCE [LARGE SCALE GENOMIC DNA]</scope>
</reference>
<organism evidence="5 6">
    <name type="scientific">Candidatus Roizmanbacteria bacterium CG10_big_fil_rev_8_21_14_0_10_45_7</name>
    <dbReference type="NCBI Taxonomy" id="1974854"/>
    <lineage>
        <taxon>Bacteria</taxon>
        <taxon>Candidatus Roizmaniibacteriota</taxon>
    </lineage>
</organism>
<dbReference type="PRINTS" id="PR00061">
    <property type="entry name" value="RIBOSOMALL19"/>
</dbReference>
<accession>A0A2M8KUF9</accession>
<evidence type="ECO:0000256" key="3">
    <source>
        <dbReference type="ARBA" id="ARBA00023274"/>
    </source>
</evidence>
<sequence length="104" mass="11692">MALFTKVKDVDVHVGDEVKVTTTYKDGEKLKKQIFAGIVIAIKNAGENKSFTVRKMSTSGIGIERIFPVSWPMLEQIVVTKNHPVRRAKLYYMRTHVGKGALET</sequence>
<protein>
    <recommendedName>
        <fullName evidence="4">50S ribosomal protein L19</fullName>
    </recommendedName>
</protein>
<dbReference type="PANTHER" id="PTHR15680">
    <property type="entry name" value="RIBOSOMAL PROTEIN L19"/>
    <property type="match status" value="1"/>
</dbReference>
<comment type="similarity">
    <text evidence="1 4">Belongs to the bacterial ribosomal protein bL19 family.</text>
</comment>
<gene>
    <name evidence="5" type="primary">rplS</name>
    <name evidence="5" type="ORF">COU89_02635</name>
</gene>
<comment type="function">
    <text evidence="4">This protein is located at the 30S-50S ribosomal subunit interface and may play a role in the structure and function of the aminoacyl-tRNA binding site.</text>
</comment>
<dbReference type="EMBL" id="PFEE01000057">
    <property type="protein sequence ID" value="PJE63568.1"/>
    <property type="molecule type" value="Genomic_DNA"/>
</dbReference>
<dbReference type="InterPro" id="IPR008991">
    <property type="entry name" value="Translation_prot_SH3-like_sf"/>
</dbReference>
<dbReference type="NCBIfam" id="TIGR01024">
    <property type="entry name" value="rplS_bact"/>
    <property type="match status" value="1"/>
</dbReference>
<dbReference type="Pfam" id="PF01245">
    <property type="entry name" value="Ribosomal_L19"/>
    <property type="match status" value="1"/>
</dbReference>
<dbReference type="PANTHER" id="PTHR15680:SF9">
    <property type="entry name" value="LARGE RIBOSOMAL SUBUNIT PROTEIN BL19M"/>
    <property type="match status" value="1"/>
</dbReference>
<dbReference type="GO" id="GO:0022625">
    <property type="term" value="C:cytosolic large ribosomal subunit"/>
    <property type="evidence" value="ECO:0007669"/>
    <property type="project" value="TreeGrafter"/>
</dbReference>
<dbReference type="Gene3D" id="2.30.30.790">
    <property type="match status" value="1"/>
</dbReference>
<dbReference type="InterPro" id="IPR038657">
    <property type="entry name" value="Ribosomal_bL19_sf"/>
</dbReference>
<evidence type="ECO:0000256" key="4">
    <source>
        <dbReference type="RuleBase" id="RU000559"/>
    </source>
</evidence>
<dbReference type="GO" id="GO:0003735">
    <property type="term" value="F:structural constituent of ribosome"/>
    <property type="evidence" value="ECO:0007669"/>
    <property type="project" value="InterPro"/>
</dbReference>
<dbReference type="GO" id="GO:0006412">
    <property type="term" value="P:translation"/>
    <property type="evidence" value="ECO:0007669"/>
    <property type="project" value="InterPro"/>
</dbReference>
<keyword evidence="3 4" id="KW-0687">Ribonucleoprotein</keyword>
<evidence type="ECO:0000256" key="2">
    <source>
        <dbReference type="ARBA" id="ARBA00022980"/>
    </source>
</evidence>
<dbReference type="AlphaFoldDB" id="A0A2M8KUF9"/>
<keyword evidence="2 5" id="KW-0689">Ribosomal protein</keyword>